<dbReference type="EMBL" id="LDPG01000007">
    <property type="protein sequence ID" value="KLV18328.1"/>
    <property type="molecule type" value="Genomic_DNA"/>
</dbReference>
<reference evidence="2 3" key="1">
    <citation type="submission" date="2015-05" db="EMBL/GenBank/DDBJ databases">
        <title>Whole genome sequence and identification of bacterial endophytes from Costus igneus.</title>
        <authorList>
            <person name="Lee Y.P."/>
            <person name="Gan H.M."/>
            <person name="Eng W."/>
            <person name="Wheatley M.S."/>
            <person name="Caraballo A."/>
            <person name="Polter S."/>
            <person name="Savka M.A."/>
            <person name="Hudson A.O."/>
        </authorList>
    </citation>
    <scope>NUCLEOTIDE SEQUENCE [LARGE SCALE GENOMIC DNA]</scope>
    <source>
        <strain evidence="2 3">RIT375</strain>
    </source>
</reference>
<evidence type="ECO:0000313" key="3">
    <source>
        <dbReference type="Proteomes" id="UP000035904"/>
    </source>
</evidence>
<dbReference type="AlphaFoldDB" id="A0A0J1HXB7"/>
<evidence type="ECO:0000256" key="1">
    <source>
        <dbReference type="SAM" id="Phobius"/>
    </source>
</evidence>
<gene>
    <name evidence="2" type="ORF">ABW01_13175</name>
</gene>
<accession>A0A0J1HXB7</accession>
<keyword evidence="1" id="KW-0472">Membrane</keyword>
<evidence type="ECO:0000313" key="2">
    <source>
        <dbReference type="EMBL" id="KLV18328.1"/>
    </source>
</evidence>
<dbReference type="RefSeq" id="WP_016121630.1">
    <property type="nucleotide sequence ID" value="NZ_LDPG01000007.1"/>
</dbReference>
<keyword evidence="1" id="KW-1133">Transmembrane helix</keyword>
<feature type="transmembrane region" description="Helical" evidence="1">
    <location>
        <begin position="21"/>
        <end position="41"/>
    </location>
</feature>
<organism evidence="2 3">
    <name type="scientific">Bacillus anthracis</name>
    <name type="common">anthrax bacterium</name>
    <dbReference type="NCBI Taxonomy" id="1392"/>
    <lineage>
        <taxon>Bacteria</taxon>
        <taxon>Bacillati</taxon>
        <taxon>Bacillota</taxon>
        <taxon>Bacilli</taxon>
        <taxon>Bacillales</taxon>
        <taxon>Bacillaceae</taxon>
        <taxon>Bacillus</taxon>
        <taxon>Bacillus cereus group</taxon>
    </lineage>
</organism>
<comment type="caution">
    <text evidence="2">The sequence shown here is derived from an EMBL/GenBank/DDBJ whole genome shotgun (WGS) entry which is preliminary data.</text>
</comment>
<proteinExistence type="predicted"/>
<dbReference type="Proteomes" id="UP000035904">
    <property type="component" value="Unassembled WGS sequence"/>
</dbReference>
<name>A0A0J1HXB7_BACAN</name>
<protein>
    <submittedName>
        <fullName evidence="2">Uncharacterized protein</fullName>
    </submittedName>
</protein>
<sequence>MQNRKVNLKKQEGKINIKVAIILFVGSLSLLTICFLGVKIYKSLPKLAELAEKPDYVNSHTLPSVLGINKGPILKIGQTLRLQQITQVEASNGETEKFELNFLDSDSKYIKINLELNEQNYVDIALEDNEEDLAYLERNKNKLIDDVLDSKYSYHYTLHIPKKYFTPQKAYQHNESEQQYTGDGYSEVIDYTISKKILYSTEIK</sequence>
<dbReference type="PATRIC" id="fig|1392.242.peg.5661"/>
<keyword evidence="1" id="KW-0812">Transmembrane</keyword>